<dbReference type="EMBL" id="BIFS01000001">
    <property type="protein sequence ID" value="GCE17652.1"/>
    <property type="molecule type" value="Genomic_DNA"/>
</dbReference>
<dbReference type="AlphaFoldDB" id="A0A402AF15"/>
<dbReference type="Proteomes" id="UP000287188">
    <property type="component" value="Unassembled WGS sequence"/>
</dbReference>
<name>A0A402AF15_9CHLR</name>
<organism evidence="2 3">
    <name type="scientific">Dictyobacter kobayashii</name>
    <dbReference type="NCBI Taxonomy" id="2014872"/>
    <lineage>
        <taxon>Bacteria</taxon>
        <taxon>Bacillati</taxon>
        <taxon>Chloroflexota</taxon>
        <taxon>Ktedonobacteria</taxon>
        <taxon>Ktedonobacterales</taxon>
        <taxon>Dictyobacteraceae</taxon>
        <taxon>Dictyobacter</taxon>
    </lineage>
</organism>
<reference evidence="3" key="1">
    <citation type="submission" date="2018-12" db="EMBL/GenBank/DDBJ databases">
        <title>Tengunoibacter tsumagoiensis gen. nov., sp. nov., Dictyobacter kobayashii sp. nov., D. alpinus sp. nov., and D. joshuensis sp. nov. and description of Dictyobacteraceae fam. nov. within the order Ktedonobacterales isolated from Tengu-no-mugimeshi.</title>
        <authorList>
            <person name="Wang C.M."/>
            <person name="Zheng Y."/>
            <person name="Sakai Y."/>
            <person name="Toyoda A."/>
            <person name="Minakuchi Y."/>
            <person name="Abe K."/>
            <person name="Yokota A."/>
            <person name="Yabe S."/>
        </authorList>
    </citation>
    <scope>NUCLEOTIDE SEQUENCE [LARGE SCALE GENOMIC DNA]</scope>
    <source>
        <strain evidence="3">Uno11</strain>
    </source>
</reference>
<accession>A0A402AF15</accession>
<gene>
    <name evidence="2" type="ORF">KDK_14520</name>
</gene>
<sequence>MAKASLIANLDIHAPTGKNAREIARVRLTEMYSWEIYIDDPYAIQNLHNLRIAAKRFRYTLEIFADTFPEECASILKEVEQIQEELGQLHDSDVMIALLRLCLGGQDSGSAYQQALLETTQHSPKGRLMVNPGLVEHLLQPSSALSAEQREGLELLLRDLQLQREQQYTAFYQHWYQLKQRNFQREAFDMLKD</sequence>
<evidence type="ECO:0000313" key="2">
    <source>
        <dbReference type="EMBL" id="GCE17652.1"/>
    </source>
</evidence>
<dbReference type="Gene3D" id="1.40.20.10">
    <property type="entry name" value="CHAD domain"/>
    <property type="match status" value="1"/>
</dbReference>
<dbReference type="PANTHER" id="PTHR39339">
    <property type="entry name" value="SLR1444 PROTEIN"/>
    <property type="match status" value="1"/>
</dbReference>
<feature type="domain" description="CHAD" evidence="1">
    <location>
        <begin position="41"/>
        <end position="100"/>
    </location>
</feature>
<evidence type="ECO:0000313" key="3">
    <source>
        <dbReference type="Proteomes" id="UP000287188"/>
    </source>
</evidence>
<dbReference type="Pfam" id="PF05235">
    <property type="entry name" value="CHAD"/>
    <property type="match status" value="1"/>
</dbReference>
<dbReference type="OrthoDB" id="3034217at2"/>
<comment type="caution">
    <text evidence="2">The sequence shown here is derived from an EMBL/GenBank/DDBJ whole genome shotgun (WGS) entry which is preliminary data.</text>
</comment>
<dbReference type="InterPro" id="IPR007899">
    <property type="entry name" value="CHAD_dom"/>
</dbReference>
<dbReference type="PANTHER" id="PTHR39339:SF1">
    <property type="entry name" value="CHAD DOMAIN-CONTAINING PROTEIN"/>
    <property type="match status" value="1"/>
</dbReference>
<proteinExistence type="predicted"/>
<dbReference type="InterPro" id="IPR038186">
    <property type="entry name" value="CHAD_dom_sf"/>
</dbReference>
<evidence type="ECO:0000259" key="1">
    <source>
        <dbReference type="Pfam" id="PF05235"/>
    </source>
</evidence>
<keyword evidence="3" id="KW-1185">Reference proteome</keyword>
<protein>
    <recommendedName>
        <fullName evidence="1">CHAD domain-containing protein</fullName>
    </recommendedName>
</protein>
<dbReference type="RefSeq" id="WP_126549305.1">
    <property type="nucleotide sequence ID" value="NZ_BIFS01000001.1"/>
</dbReference>